<keyword evidence="1" id="KW-0472">Membrane</keyword>
<keyword evidence="1" id="KW-1133">Transmembrane helix</keyword>
<dbReference type="EMBL" id="CP018866">
    <property type="protein sequence ID" value="AST92741.1"/>
    <property type="molecule type" value="Genomic_DNA"/>
</dbReference>
<sequence length="195" mass="22100">MLVEIDLLPKKQARNVTVPIVIAISIVLALIVTISLFIFQSTLNKEISEVESELTVVSQLREAKEVNMRSPQQTTSAQKLETTVQWAESYPTEMVPILNHLVGLLPDRGLVQNFSYNEDSSVNVAVQFDSSRDAAYYLNHLNESDYFKEVNLSSISTTNLQNEENNDVLPRYVGQYSIILNKEYAKEQQGQEDEE</sequence>
<keyword evidence="1" id="KW-0812">Transmembrane</keyword>
<gene>
    <name evidence="2" type="ORF">BC6307_16330</name>
</gene>
<keyword evidence="3" id="KW-1185">Reference proteome</keyword>
<evidence type="ECO:0000256" key="1">
    <source>
        <dbReference type="SAM" id="Phobius"/>
    </source>
</evidence>
<evidence type="ECO:0000313" key="2">
    <source>
        <dbReference type="EMBL" id="AST92741.1"/>
    </source>
</evidence>
<accession>A0A223KTB9</accession>
<name>A0A223KTB9_9BACI</name>
<reference evidence="2 3" key="1">
    <citation type="submission" date="2016-12" db="EMBL/GenBank/DDBJ databases">
        <title>The whole genome sequencing and assembly of Bacillus cohnii DSM 6307T strain.</title>
        <authorList>
            <person name="Lee Y.-J."/>
            <person name="Yi H."/>
            <person name="Bahn Y.-S."/>
            <person name="Kim J.F."/>
            <person name="Lee D.-W."/>
        </authorList>
    </citation>
    <scope>NUCLEOTIDE SEQUENCE [LARGE SCALE GENOMIC DNA]</scope>
    <source>
        <strain evidence="2 3">DSM 6307</strain>
    </source>
</reference>
<feature type="transmembrane region" description="Helical" evidence="1">
    <location>
        <begin position="20"/>
        <end position="39"/>
    </location>
</feature>
<dbReference type="AlphaFoldDB" id="A0A223KTB9"/>
<dbReference type="Proteomes" id="UP000215224">
    <property type="component" value="Chromosome"/>
</dbReference>
<evidence type="ECO:0000313" key="3">
    <source>
        <dbReference type="Proteomes" id="UP000215224"/>
    </source>
</evidence>
<dbReference type="STRING" id="1314751.GCA_001591425_01576"/>
<evidence type="ECO:0008006" key="4">
    <source>
        <dbReference type="Google" id="ProtNLM"/>
    </source>
</evidence>
<protein>
    <recommendedName>
        <fullName evidence="4">Fimbrial assembly protein</fullName>
    </recommendedName>
</protein>
<organism evidence="2 3">
    <name type="scientific">Sutcliffiella cohnii</name>
    <dbReference type="NCBI Taxonomy" id="33932"/>
    <lineage>
        <taxon>Bacteria</taxon>
        <taxon>Bacillati</taxon>
        <taxon>Bacillota</taxon>
        <taxon>Bacilli</taxon>
        <taxon>Bacillales</taxon>
        <taxon>Bacillaceae</taxon>
        <taxon>Sutcliffiella</taxon>
    </lineage>
</organism>
<dbReference type="RefSeq" id="WP_066414374.1">
    <property type="nucleotide sequence ID" value="NZ_CP018866.1"/>
</dbReference>
<dbReference type="KEGG" id="bcoh:BC6307_16330"/>
<proteinExistence type="predicted"/>
<dbReference type="InterPro" id="IPR007813">
    <property type="entry name" value="PilN"/>
</dbReference>
<dbReference type="Pfam" id="PF05137">
    <property type="entry name" value="PilN"/>
    <property type="match status" value="1"/>
</dbReference>